<reference evidence="8 9" key="1">
    <citation type="submission" date="2016-12" db="EMBL/GenBank/DDBJ databases">
        <authorList>
            <person name="Song W.-J."/>
            <person name="Kurnit D.M."/>
        </authorList>
    </citation>
    <scope>NUCLEOTIDE SEQUENCE [LARGE SCALE GENOMIC DNA]</scope>
    <source>
        <strain evidence="8 9">CGB1038-1_S1</strain>
    </source>
</reference>
<accession>A0A1V2UC27</accession>
<sequence>MTSQMDRGNKLPLLLSKQRDYVTAEVLAELMSTSTKTVYRLVKKMNDEFPNGPLILSEKGRGYKLDYEKYIAQTNQTIVSSVEVLPSERQNNVMEELLLSSPKALKVIDLYQTYYVGDSAIANDEKIIAERISAYDLQLIRKNRTLAIEGKEENIRRAITELIQRLNIFDIDEIALSDEFSFNRYDANFVIEQIKLIEKKLNGTIPYPYNINIFSHLYIAVRRARKTNYQATGEKLTMEQLQVLDNESLIRDIAIEVIRQVEVYLKTKLPVSEIYYLYQYLLSSRTDNSQTKTQTFTEEVIEITSYYLHQVGEKLNLNVASEMIFTDLANHIKPLVNRLRHQIRVKNSLLDQIQLTYETIFNTVAEVSKQVSQTFQLPTITPDEIGFITLYFARIIETHQFPIQTLIMCTTGVGTSELLKVKLAKKFPELEIVDVISTKNYQSVLEKTPGIELILTTVGLKEAFPVQSLIVSAMLTADDQSRIQQKIEDIYHDR</sequence>
<dbReference type="Proteomes" id="UP000189299">
    <property type="component" value="Unassembled WGS sequence"/>
</dbReference>
<dbReference type="GO" id="GO:0008982">
    <property type="term" value="F:protein-N(PI)-phosphohistidine-sugar phosphotransferase activity"/>
    <property type="evidence" value="ECO:0007669"/>
    <property type="project" value="InterPro"/>
</dbReference>
<dbReference type="InterPro" id="IPR011608">
    <property type="entry name" value="PRD"/>
</dbReference>
<dbReference type="Pfam" id="PF05043">
    <property type="entry name" value="Mga"/>
    <property type="match status" value="1"/>
</dbReference>
<feature type="domain" description="PRD" evidence="7">
    <location>
        <begin position="295"/>
        <end position="402"/>
    </location>
</feature>
<dbReference type="Gene3D" id="1.10.1790.10">
    <property type="entry name" value="PRD domain"/>
    <property type="match status" value="2"/>
</dbReference>
<dbReference type="STRING" id="53346.A5802_002855"/>
<dbReference type="InterPro" id="IPR036095">
    <property type="entry name" value="PTS_EIIB-like_sf"/>
</dbReference>
<dbReference type="AlphaFoldDB" id="A0A1V2UC27"/>
<gene>
    <name evidence="8" type="ORF">BTN92_14450</name>
</gene>
<dbReference type="InterPro" id="IPR050661">
    <property type="entry name" value="BglG_antiterminators"/>
</dbReference>
<dbReference type="Pfam" id="PF08279">
    <property type="entry name" value="HTH_11"/>
    <property type="match status" value="1"/>
</dbReference>
<evidence type="ECO:0000256" key="5">
    <source>
        <dbReference type="ARBA" id="ARBA00023163"/>
    </source>
</evidence>
<dbReference type="CDD" id="cd05568">
    <property type="entry name" value="PTS_IIB_bgl_like"/>
    <property type="match status" value="1"/>
</dbReference>
<keyword evidence="2" id="KW-0677">Repeat</keyword>
<dbReference type="SUPFAM" id="SSF52794">
    <property type="entry name" value="PTS system IIB component-like"/>
    <property type="match status" value="1"/>
</dbReference>
<dbReference type="SUPFAM" id="SSF63520">
    <property type="entry name" value="PTS-regulatory domain, PRD"/>
    <property type="match status" value="2"/>
</dbReference>
<dbReference type="GO" id="GO:0006355">
    <property type="term" value="P:regulation of DNA-templated transcription"/>
    <property type="evidence" value="ECO:0007669"/>
    <property type="project" value="InterPro"/>
</dbReference>
<dbReference type="InterPro" id="IPR036634">
    <property type="entry name" value="PRD_sf"/>
</dbReference>
<keyword evidence="3" id="KW-0805">Transcription regulation</keyword>
<keyword evidence="4" id="KW-0010">Activator</keyword>
<dbReference type="PROSITE" id="PS51372">
    <property type="entry name" value="PRD_2"/>
    <property type="match status" value="2"/>
</dbReference>
<evidence type="ECO:0000259" key="7">
    <source>
        <dbReference type="PROSITE" id="PS51372"/>
    </source>
</evidence>
<evidence type="ECO:0000256" key="2">
    <source>
        <dbReference type="ARBA" id="ARBA00022737"/>
    </source>
</evidence>
<evidence type="ECO:0000256" key="1">
    <source>
        <dbReference type="ARBA" id="ARBA00022679"/>
    </source>
</evidence>
<keyword evidence="5" id="KW-0804">Transcription</keyword>
<comment type="caution">
    <text evidence="8">The sequence shown here is derived from an EMBL/GenBank/DDBJ whole genome shotgun (WGS) entry which is preliminary data.</text>
</comment>
<evidence type="ECO:0000313" key="8">
    <source>
        <dbReference type="EMBL" id="ONN40830.1"/>
    </source>
</evidence>
<dbReference type="GO" id="GO:0009401">
    <property type="term" value="P:phosphoenolpyruvate-dependent sugar phosphotransferase system"/>
    <property type="evidence" value="ECO:0007669"/>
    <property type="project" value="InterPro"/>
</dbReference>
<dbReference type="OrthoDB" id="3239954at2"/>
<evidence type="ECO:0000313" key="9">
    <source>
        <dbReference type="Proteomes" id="UP000189299"/>
    </source>
</evidence>
<evidence type="ECO:0000256" key="3">
    <source>
        <dbReference type="ARBA" id="ARBA00023015"/>
    </source>
</evidence>
<dbReference type="PANTHER" id="PTHR30185:SF18">
    <property type="entry name" value="TRANSCRIPTIONAL REGULATOR MTLR"/>
    <property type="match status" value="1"/>
</dbReference>
<proteinExistence type="predicted"/>
<name>A0A1V2UC27_ENTMU</name>
<feature type="domain" description="PRD" evidence="7">
    <location>
        <begin position="181"/>
        <end position="291"/>
    </location>
</feature>
<dbReference type="PROSITE" id="PS51099">
    <property type="entry name" value="PTS_EIIB_TYPE_2"/>
    <property type="match status" value="1"/>
</dbReference>
<dbReference type="InterPro" id="IPR036388">
    <property type="entry name" value="WH-like_DNA-bd_sf"/>
</dbReference>
<dbReference type="EMBL" id="MSTR01000018">
    <property type="protein sequence ID" value="ONN40830.1"/>
    <property type="molecule type" value="Genomic_DNA"/>
</dbReference>
<dbReference type="InterPro" id="IPR007737">
    <property type="entry name" value="Mga_HTH"/>
</dbReference>
<dbReference type="RefSeq" id="WP_077152051.1">
    <property type="nucleotide sequence ID" value="NZ_CABMMO010000018.1"/>
</dbReference>
<protein>
    <submittedName>
        <fullName evidence="8">Transcription antiterminator</fullName>
    </submittedName>
</protein>
<dbReference type="Gene3D" id="3.40.50.2300">
    <property type="match status" value="1"/>
</dbReference>
<evidence type="ECO:0000256" key="4">
    <source>
        <dbReference type="ARBA" id="ARBA00023159"/>
    </source>
</evidence>
<feature type="domain" description="PTS EIIB type-2" evidence="6">
    <location>
        <begin position="403"/>
        <end position="494"/>
    </location>
</feature>
<evidence type="ECO:0000259" key="6">
    <source>
        <dbReference type="PROSITE" id="PS51099"/>
    </source>
</evidence>
<dbReference type="Gene3D" id="1.10.10.10">
    <property type="entry name" value="Winged helix-like DNA-binding domain superfamily/Winged helix DNA-binding domain"/>
    <property type="match status" value="1"/>
</dbReference>
<keyword evidence="1" id="KW-0808">Transferase</keyword>
<organism evidence="8 9">
    <name type="scientific">Enterococcus mundtii</name>
    <dbReference type="NCBI Taxonomy" id="53346"/>
    <lineage>
        <taxon>Bacteria</taxon>
        <taxon>Bacillati</taxon>
        <taxon>Bacillota</taxon>
        <taxon>Bacilli</taxon>
        <taxon>Lactobacillales</taxon>
        <taxon>Enterococcaceae</taxon>
        <taxon>Enterococcus</taxon>
    </lineage>
</organism>
<dbReference type="Pfam" id="PF00874">
    <property type="entry name" value="PRD"/>
    <property type="match status" value="2"/>
</dbReference>
<dbReference type="PANTHER" id="PTHR30185">
    <property type="entry name" value="CRYPTIC BETA-GLUCOSIDE BGL OPERON ANTITERMINATOR"/>
    <property type="match status" value="1"/>
</dbReference>
<dbReference type="InterPro" id="IPR013011">
    <property type="entry name" value="PTS_EIIB_2"/>
</dbReference>
<dbReference type="InterPro" id="IPR013196">
    <property type="entry name" value="HTH_11"/>
</dbReference>